<gene>
    <name evidence="2" type="ORF">P4O66_009500</name>
</gene>
<comment type="caution">
    <text evidence="2">The sequence shown here is derived from an EMBL/GenBank/DDBJ whole genome shotgun (WGS) entry which is preliminary data.</text>
</comment>
<evidence type="ECO:0000259" key="1">
    <source>
        <dbReference type="PROSITE" id="PS50878"/>
    </source>
</evidence>
<dbReference type="InterPro" id="IPR000477">
    <property type="entry name" value="RT_dom"/>
</dbReference>
<dbReference type="AlphaFoldDB" id="A0AAD8ZDN0"/>
<dbReference type="EMBL" id="JAROKS010000015">
    <property type="protein sequence ID" value="KAK1796449.1"/>
    <property type="molecule type" value="Genomic_DNA"/>
</dbReference>
<evidence type="ECO:0000313" key="2">
    <source>
        <dbReference type="EMBL" id="KAK1796449.1"/>
    </source>
</evidence>
<dbReference type="Pfam" id="PF00078">
    <property type="entry name" value="RVT_1"/>
    <property type="match status" value="1"/>
</dbReference>
<organism evidence="2 3">
    <name type="scientific">Electrophorus voltai</name>
    <dbReference type="NCBI Taxonomy" id="2609070"/>
    <lineage>
        <taxon>Eukaryota</taxon>
        <taxon>Metazoa</taxon>
        <taxon>Chordata</taxon>
        <taxon>Craniata</taxon>
        <taxon>Vertebrata</taxon>
        <taxon>Euteleostomi</taxon>
        <taxon>Actinopterygii</taxon>
        <taxon>Neopterygii</taxon>
        <taxon>Teleostei</taxon>
        <taxon>Ostariophysi</taxon>
        <taxon>Gymnotiformes</taxon>
        <taxon>Gymnotoidei</taxon>
        <taxon>Gymnotidae</taxon>
        <taxon>Electrophorus</taxon>
    </lineage>
</organism>
<evidence type="ECO:0000313" key="3">
    <source>
        <dbReference type="Proteomes" id="UP001239994"/>
    </source>
</evidence>
<dbReference type="PROSITE" id="PS50878">
    <property type="entry name" value="RT_POL"/>
    <property type="match status" value="1"/>
</dbReference>
<dbReference type="Proteomes" id="UP001239994">
    <property type="component" value="Unassembled WGS sequence"/>
</dbReference>
<name>A0AAD8ZDN0_9TELE</name>
<keyword evidence="3" id="KW-1185">Reference proteome</keyword>
<accession>A0AAD8ZDN0</accession>
<proteinExistence type="predicted"/>
<protein>
    <recommendedName>
        <fullName evidence="1">Reverse transcriptase domain-containing protein</fullName>
    </recommendedName>
</protein>
<sequence>MHISPQHICEREALEGCILSPLLYSLYTYDCTATSSSTIIVKFADDTVVVGLISDNNERAYLEEIKHLENWCQENNLLLNVSKTKDLIVDCSKKQEWHYQPVRISGTTVERVGTLVFTSRRTCPGPAIPIAWQRRLVSVFTTSNA</sequence>
<feature type="domain" description="Reverse transcriptase" evidence="1">
    <location>
        <begin position="1"/>
        <end position="109"/>
    </location>
</feature>
<reference evidence="2" key="1">
    <citation type="submission" date="2023-03" db="EMBL/GenBank/DDBJ databases">
        <title>Electrophorus voltai genome.</title>
        <authorList>
            <person name="Bian C."/>
        </authorList>
    </citation>
    <scope>NUCLEOTIDE SEQUENCE</scope>
    <source>
        <strain evidence="2">CB-2022</strain>
        <tissue evidence="2">Muscle</tissue>
    </source>
</reference>